<evidence type="ECO:0000256" key="6">
    <source>
        <dbReference type="ARBA" id="ARBA00023242"/>
    </source>
</evidence>
<organism evidence="13 14">
    <name type="scientific">Rhizopus microsporus</name>
    <dbReference type="NCBI Taxonomy" id="58291"/>
    <lineage>
        <taxon>Eukaryota</taxon>
        <taxon>Fungi</taxon>
        <taxon>Fungi incertae sedis</taxon>
        <taxon>Mucoromycota</taxon>
        <taxon>Mucoromycotina</taxon>
        <taxon>Mucoromycetes</taxon>
        <taxon>Mucorales</taxon>
        <taxon>Mucorineae</taxon>
        <taxon>Rhizopodaceae</taxon>
        <taxon>Rhizopus</taxon>
    </lineage>
</organism>
<dbReference type="VEuPathDB" id="FungiDB:BCV72DRAFT_207407"/>
<comment type="similarity">
    <text evidence="8">Belongs to the TDD superfamily. DTWD1 family.</text>
</comment>
<keyword evidence="5" id="KW-0819">tRNA processing</keyword>
<evidence type="ECO:0000256" key="2">
    <source>
        <dbReference type="ARBA" id="ARBA00012386"/>
    </source>
</evidence>
<dbReference type="Proteomes" id="UP000242381">
    <property type="component" value="Unassembled WGS sequence"/>
</dbReference>
<keyword evidence="6" id="KW-0539">Nucleus</keyword>
<comment type="subcellular location">
    <subcellularLocation>
        <location evidence="1">Nucleus</location>
    </subcellularLocation>
</comment>
<dbReference type="PANTHER" id="PTHR15627:SF8">
    <property type="entry name" value="TRNA-URIDINE AMINOCARBOXYPROPYLTRANSFERASE 1"/>
    <property type="match status" value="1"/>
</dbReference>
<evidence type="ECO:0000256" key="8">
    <source>
        <dbReference type="ARBA" id="ARBA00038290"/>
    </source>
</evidence>
<dbReference type="InterPro" id="IPR005636">
    <property type="entry name" value="DTW"/>
</dbReference>
<reference evidence="13 14" key="1">
    <citation type="journal article" date="2016" name="Proc. Natl. Acad. Sci. U.S.A.">
        <title>Lipid metabolic changes in an early divergent fungus govern the establishment of a mutualistic symbiosis with endobacteria.</title>
        <authorList>
            <person name="Lastovetsky O.A."/>
            <person name="Gaspar M.L."/>
            <person name="Mondo S.J."/>
            <person name="LaButti K.M."/>
            <person name="Sandor L."/>
            <person name="Grigoriev I.V."/>
            <person name="Henry S.A."/>
            <person name="Pawlowska T.E."/>
        </authorList>
    </citation>
    <scope>NUCLEOTIDE SEQUENCE [LARGE SCALE GENOMIC DNA]</scope>
    <source>
        <strain evidence="13 14">ATCC 11559</strain>
    </source>
</reference>
<dbReference type="SMART" id="SM01144">
    <property type="entry name" value="DTW"/>
    <property type="match status" value="1"/>
</dbReference>
<evidence type="ECO:0000259" key="12">
    <source>
        <dbReference type="SMART" id="SM01144"/>
    </source>
</evidence>
<protein>
    <recommendedName>
        <fullName evidence="9">tRNA-uridine aminocarboxypropyltransferase 1</fullName>
        <ecNumber evidence="2">2.5.1.25</ecNumber>
    </recommendedName>
    <alternativeName>
        <fullName evidence="10">DTW domain-containing protein 1</fullName>
    </alternativeName>
</protein>
<accession>A0A0A1NN61</accession>
<comment type="function">
    <text evidence="7">Catalyzes the formation of 3-(3-amino-3-carboxypropyl)uridine (acp3U) at position 20 in the D-loop of several cytoplasmic tRNAs (acp3U(20)).</text>
</comment>
<keyword evidence="4" id="KW-0949">S-adenosyl-L-methionine</keyword>
<dbReference type="PANTHER" id="PTHR15627">
    <property type="entry name" value="NATURAL KILLER CELL-SPECIFIC ANTIGEN KLIP1"/>
    <property type="match status" value="1"/>
</dbReference>
<feature type="domain" description="DTW" evidence="12">
    <location>
        <begin position="45"/>
        <end position="230"/>
    </location>
</feature>
<evidence type="ECO:0000256" key="4">
    <source>
        <dbReference type="ARBA" id="ARBA00022691"/>
    </source>
</evidence>
<evidence type="ECO:0000313" key="13">
    <source>
        <dbReference type="EMBL" id="ORE17736.1"/>
    </source>
</evidence>
<dbReference type="GO" id="GO:0008033">
    <property type="term" value="P:tRNA processing"/>
    <property type="evidence" value="ECO:0007669"/>
    <property type="project" value="UniProtKB-KW"/>
</dbReference>
<evidence type="ECO:0000256" key="5">
    <source>
        <dbReference type="ARBA" id="ARBA00022694"/>
    </source>
</evidence>
<sequence>MAIIDIEQAEELRKNSPFSHLKIQDDIELYKKTDRYTCPACNKRMKYFCYYCYRVLGMDRSDVPFVKLPIPIDIIKHESELDGKTTALHARVIADQDVSVYNWKEMPQYEQPERILMLFPGPDAKKLSEIPRDSFDKFIVIDGTWKQAKTIVRETPLLQKVQKVTIEPRQTFFWRYQDISVNYLSTIEAIYYLYVEYAQQFELNGTYDGRYDNLLFYYKHLYDLIQYSYLKGEHKDRKFCWRHKENYIKKSSQ</sequence>
<evidence type="ECO:0000313" key="14">
    <source>
        <dbReference type="Proteomes" id="UP000242381"/>
    </source>
</evidence>
<evidence type="ECO:0000256" key="7">
    <source>
        <dbReference type="ARBA" id="ARBA00037050"/>
    </source>
</evidence>
<comment type="catalytic activity">
    <reaction evidence="11">
        <text>a uridine in tRNA + S-adenosyl-L-methionine = a 3-[(3S)-3-amino-3-carboxypropyl]uridine in tRNA + S-methyl-5'-thioadenosine + H(+)</text>
        <dbReference type="Rhea" id="RHEA:62432"/>
        <dbReference type="Rhea" id="RHEA-COMP:13339"/>
        <dbReference type="Rhea" id="RHEA-COMP:16092"/>
        <dbReference type="ChEBI" id="CHEBI:15378"/>
        <dbReference type="ChEBI" id="CHEBI:17509"/>
        <dbReference type="ChEBI" id="CHEBI:59789"/>
        <dbReference type="ChEBI" id="CHEBI:65315"/>
        <dbReference type="ChEBI" id="CHEBI:82930"/>
        <dbReference type="EC" id="2.5.1.25"/>
    </reaction>
</comment>
<evidence type="ECO:0000256" key="3">
    <source>
        <dbReference type="ARBA" id="ARBA00022679"/>
    </source>
</evidence>
<dbReference type="OMA" id="VNAWGLN"/>
<keyword evidence="3" id="KW-0808">Transferase</keyword>
<dbReference type="GO" id="GO:0005634">
    <property type="term" value="C:nucleus"/>
    <property type="evidence" value="ECO:0007669"/>
    <property type="project" value="UniProtKB-SubCell"/>
</dbReference>
<name>A0A0A1NN61_RHIZD</name>
<evidence type="ECO:0000256" key="1">
    <source>
        <dbReference type="ARBA" id="ARBA00004123"/>
    </source>
</evidence>
<dbReference type="EC" id="2.5.1.25" evidence="2"/>
<dbReference type="GO" id="GO:0016432">
    <property type="term" value="F:tRNA-uridine aminocarboxypropyltransferase activity"/>
    <property type="evidence" value="ECO:0007669"/>
    <property type="project" value="UniProtKB-EC"/>
</dbReference>
<evidence type="ECO:0000256" key="9">
    <source>
        <dbReference type="ARBA" id="ARBA00039242"/>
    </source>
</evidence>
<dbReference type="EMBL" id="KV921348">
    <property type="protein sequence ID" value="ORE17736.1"/>
    <property type="molecule type" value="Genomic_DNA"/>
</dbReference>
<proteinExistence type="inferred from homology"/>
<dbReference type="Pfam" id="PF03942">
    <property type="entry name" value="DTW"/>
    <property type="match status" value="1"/>
</dbReference>
<dbReference type="InterPro" id="IPR051521">
    <property type="entry name" value="tRNA_Mod/Golgi_Maint"/>
</dbReference>
<evidence type="ECO:0000256" key="11">
    <source>
        <dbReference type="ARBA" id="ARBA00048718"/>
    </source>
</evidence>
<evidence type="ECO:0000256" key="10">
    <source>
        <dbReference type="ARBA" id="ARBA00042508"/>
    </source>
</evidence>
<dbReference type="AlphaFoldDB" id="A0A0A1NN61"/>
<gene>
    <name evidence="13" type="ORF">BCV71DRAFT_216257</name>
</gene>